<feature type="transmembrane region" description="Helical" evidence="1">
    <location>
        <begin position="172"/>
        <end position="196"/>
    </location>
</feature>
<feature type="transmembrane region" description="Helical" evidence="1">
    <location>
        <begin position="124"/>
        <end position="146"/>
    </location>
</feature>
<accession>A7K7X5</accession>
<sequence>MGVNPTPPLATSSGSFPGVNTLPTRSSDTFLSFFCFSLPSILYAYARTYLLVSSLWHVSSILSLHMAARSASGSSLSFSMSIFPVLDASTIPLRAELNQHVLDIWNRPGIEQDTFNVLSSFTDLVGFGASFTIFVGVKVCNTGIFFPSFRTYLPPRGITNTFLPLEFTLPEFTSATGFVSVFSGGTIGLTGVMSFLT</sequence>
<keyword evidence="1" id="KW-0472">Membrane</keyword>
<dbReference type="Proteomes" id="UP000202420">
    <property type="component" value="Segment"/>
</dbReference>
<feature type="transmembrane region" description="Helical" evidence="1">
    <location>
        <begin position="29"/>
        <end position="46"/>
    </location>
</feature>
<dbReference type="GeneID" id="5470598"/>
<evidence type="ECO:0000313" key="2">
    <source>
        <dbReference type="EMBL" id="ABT16149.1"/>
    </source>
</evidence>
<reference evidence="2 3" key="1">
    <citation type="submission" date="2006-09" db="EMBL/GenBank/DDBJ databases">
        <title>Sequence and annotation of the 288-kb ATCV-1 virus that infects an endosymbiotic Chlorella strain of the heliozoon Acanthocystis turfacea.</title>
        <authorList>
            <person name="Fitzgerald L.A."/>
            <person name="Graves M.V."/>
            <person name="Li X."/>
            <person name="Pfitzner A.J.P."/>
            <person name="Hartigan J."/>
            <person name="Van Etten J.L."/>
        </authorList>
    </citation>
    <scope>NUCLEOTIDE SEQUENCE [LARGE SCALE GENOMIC DNA]</scope>
    <source>
        <strain evidence="2 3">ATCV-1</strain>
    </source>
</reference>
<dbReference type="KEGG" id="vg:5470598"/>
<evidence type="ECO:0000313" key="3">
    <source>
        <dbReference type="Proteomes" id="UP000202420"/>
    </source>
</evidence>
<keyword evidence="1" id="KW-1133">Transmembrane helix</keyword>
<organism evidence="2 3">
    <name type="scientific">Chlorovirus heliozoae</name>
    <dbReference type="NCBI Taxonomy" id="322019"/>
    <lineage>
        <taxon>Viruses</taxon>
        <taxon>Varidnaviria</taxon>
        <taxon>Bamfordvirae</taxon>
        <taxon>Nucleocytoviricota</taxon>
        <taxon>Megaviricetes</taxon>
        <taxon>Algavirales</taxon>
        <taxon>Phycodnaviridae</taxon>
        <taxon>Chlorovirus</taxon>
    </lineage>
</organism>
<keyword evidence="1" id="KW-0812">Transmembrane</keyword>
<gene>
    <name evidence="2" type="primary">z015L</name>
    <name evidence="2" type="ORF">ATCV1_z015L</name>
</gene>
<name>A7K7X5_9PHYC</name>
<dbReference type="RefSeq" id="YP_001426496.1">
    <property type="nucleotide sequence ID" value="NC_008724.1"/>
</dbReference>
<protein>
    <submittedName>
        <fullName evidence="2">Uncharacterized protein z015L</fullName>
    </submittedName>
</protein>
<evidence type="ECO:0000256" key="1">
    <source>
        <dbReference type="SAM" id="Phobius"/>
    </source>
</evidence>
<keyword evidence="3" id="KW-1185">Reference proteome</keyword>
<proteinExistence type="predicted"/>
<dbReference type="EMBL" id="EF101928">
    <property type="protein sequence ID" value="ABT16149.1"/>
    <property type="molecule type" value="Genomic_DNA"/>
</dbReference>